<dbReference type="EMBL" id="AJWJ01000133">
    <property type="protein sequence ID" value="KAF2074708.1"/>
    <property type="molecule type" value="Genomic_DNA"/>
</dbReference>
<comment type="caution">
    <text evidence="7">The sequence shown here is derived from an EMBL/GenBank/DDBJ whole genome shotgun (WGS) entry which is preliminary data.</text>
</comment>
<gene>
    <name evidence="7" type="ORF">CYY_003984</name>
</gene>
<organism evidence="7 8">
    <name type="scientific">Polysphondylium violaceum</name>
    <dbReference type="NCBI Taxonomy" id="133409"/>
    <lineage>
        <taxon>Eukaryota</taxon>
        <taxon>Amoebozoa</taxon>
        <taxon>Evosea</taxon>
        <taxon>Eumycetozoa</taxon>
        <taxon>Dictyostelia</taxon>
        <taxon>Dictyosteliales</taxon>
        <taxon>Dictyosteliaceae</taxon>
        <taxon>Polysphondylium</taxon>
    </lineage>
</organism>
<keyword evidence="2" id="KW-0325">Glycoprotein</keyword>
<dbReference type="InterPro" id="IPR052014">
    <property type="entry name" value="Dictyostelium_Tiger"/>
</dbReference>
<feature type="region of interest" description="Disordered" evidence="3">
    <location>
        <begin position="972"/>
        <end position="1032"/>
    </location>
</feature>
<feature type="compositionally biased region" description="Low complexity" evidence="3">
    <location>
        <begin position="972"/>
        <end position="981"/>
    </location>
</feature>
<name>A0A8J4PVB5_9MYCE</name>
<dbReference type="InterPro" id="IPR013783">
    <property type="entry name" value="Ig-like_fold"/>
</dbReference>
<dbReference type="SUPFAM" id="SSF81296">
    <property type="entry name" value="E set domains"/>
    <property type="match status" value="1"/>
</dbReference>
<accession>A0A8J4PVB5</accession>
<proteinExistence type="predicted"/>
<dbReference type="PANTHER" id="PTHR31341:SF15">
    <property type="entry name" value="EGF-LIKE DOMAIN-CONTAINING PROTEIN"/>
    <property type="match status" value="1"/>
</dbReference>
<evidence type="ECO:0000259" key="6">
    <source>
        <dbReference type="PROSITE" id="PS50041"/>
    </source>
</evidence>
<reference evidence="7" key="1">
    <citation type="submission" date="2020-01" db="EMBL/GenBank/DDBJ databases">
        <title>Development of genomics and gene disruption for Polysphondylium violaceum indicates a role for the polyketide synthase stlB in stalk morphogenesis.</title>
        <authorList>
            <person name="Narita B."/>
            <person name="Kawabe Y."/>
            <person name="Kin K."/>
            <person name="Saito T."/>
            <person name="Gibbs R."/>
            <person name="Kuspa A."/>
            <person name="Muzny D."/>
            <person name="Queller D."/>
            <person name="Richards S."/>
            <person name="Strassman J."/>
            <person name="Sucgang R."/>
            <person name="Worley K."/>
            <person name="Schaap P."/>
        </authorList>
    </citation>
    <scope>NUCLEOTIDE SEQUENCE</scope>
    <source>
        <strain evidence="7">QSvi11</strain>
    </source>
</reference>
<evidence type="ECO:0000313" key="8">
    <source>
        <dbReference type="Proteomes" id="UP000695562"/>
    </source>
</evidence>
<feature type="compositionally biased region" description="Low complexity" evidence="3">
    <location>
        <begin position="996"/>
        <end position="1032"/>
    </location>
</feature>
<evidence type="ECO:0000313" key="7">
    <source>
        <dbReference type="EMBL" id="KAF2074708.1"/>
    </source>
</evidence>
<dbReference type="InterPro" id="IPR002909">
    <property type="entry name" value="IPT_dom"/>
</dbReference>
<feature type="chain" id="PRO_5035223395" description="C-type lectin domain-containing protein" evidence="5">
    <location>
        <begin position="19"/>
        <end position="1093"/>
    </location>
</feature>
<dbReference type="PROSITE" id="PS50041">
    <property type="entry name" value="C_TYPE_LECTIN_2"/>
    <property type="match status" value="1"/>
</dbReference>
<evidence type="ECO:0000256" key="1">
    <source>
        <dbReference type="ARBA" id="ARBA00022729"/>
    </source>
</evidence>
<dbReference type="InterPro" id="IPR001304">
    <property type="entry name" value="C-type_lectin-like"/>
</dbReference>
<dbReference type="InterPro" id="IPR016186">
    <property type="entry name" value="C-type_lectin-like/link_sf"/>
</dbReference>
<feature type="signal peptide" evidence="5">
    <location>
        <begin position="1"/>
        <end position="18"/>
    </location>
</feature>
<keyword evidence="8" id="KW-1185">Reference proteome</keyword>
<keyword evidence="4" id="KW-0472">Membrane</keyword>
<dbReference type="PANTHER" id="PTHR31341">
    <property type="entry name" value="IPT/TIG DOMAIN-CONTAINING PROTEIN-RELATED-RELATED"/>
    <property type="match status" value="1"/>
</dbReference>
<evidence type="ECO:0000256" key="5">
    <source>
        <dbReference type="SAM" id="SignalP"/>
    </source>
</evidence>
<sequence>MKAFCIYVVVILLGLVQSQQLTLVLNQENGHYYAYSNTKTNYKDAINVCETYTPPDGFTGYLVTVTSKDEHDWIRSSLGTISSIWIAGSDLGDVGNWKYNVGPEKGQIMYDIYSERTYTFTNFPYGEPNFEYGENYLIFDPNSKDGWNNVVSSKQSNYICEFSPIDEPFITTVHSEGDMVTVNVGGYDIATLEIKFTSASQPSFNCQNIKEVWENTITCQIPSGTGKYSYTLSDKVKSSKSVPWQYHPPHISMIVPSLSSGSTVTLVGDNFGNDTSKIQITFDVTGTNTECNNINIMIPFKKMTCSLKQLLPKFLPFQVVVNSISSRFNKTSIYHDDSKSIFYISYYTAPTYSIMLDYSQQTKVDGNNGYLSSFDNEAEFKFVKQYYPLTFPWYISLGKILIKLCLIEFGGYLPTVRNYQKPYLIDTDGGTIFVKLDNFGTSLSTTLVQTTNLLSFSISYYKGGIKMTISHVDLVAQKIPILIIIDNVEATPAIYYDRSHPSITNIKPSIDTAGGVITITGASLFNQESAITVKGIVCNDIQFTTPHKQFTCIIGPGTGAKSISIDVGGKVSNTFDYNYQYPTITSIPPIPTSGGIVTIQGTNFGIDKNALSIDLCINIEIITPHVTITCEFNQGQGDFSVILTIDTYSTPPFNTRYQYPTISTIIQTIGNIDIIGDNFGWDQNKSIIKMDNDLVIGSLCTLVSNTNIKCKNLATVYGPFSISNDNGVNFGTTYNYDLKPHITSTFEGVCSNPQEKLTLKILYMVSKSSTFKIKYGGQYYQVNILDSFTSEFIIPDGSGDVPLQFETDNTRLSNEISISYCPTVIKSIDFNIRTRKYEITGTGFSSNSNKGLITSTNGLSQLNLQVDQFNSTFISIGLPMDAKSGLVMIDTSYQLSNRVWINITPEIESASNPLEQGSPITITGKYFKTVDIDGNNVGLEFSINGNKLPCQAGSNETSVVCQVPPGSGKIIISAKSSSSKNGESDSTDLTLTYIKSPNNNANNSDSDSNNNNNNNNSHSGSTNNNSNSSTSNINNNRNYNLWKLKAPLIVVSCLLGVGLSVGVFIFLRSKVASDFLNRFRSRRSRNEDSFELM</sequence>
<dbReference type="CDD" id="cd00037">
    <property type="entry name" value="CLECT"/>
    <property type="match status" value="1"/>
</dbReference>
<dbReference type="Gene3D" id="2.60.40.10">
    <property type="entry name" value="Immunoglobulins"/>
    <property type="match status" value="2"/>
</dbReference>
<dbReference type="InterPro" id="IPR014756">
    <property type="entry name" value="Ig_E-set"/>
</dbReference>
<dbReference type="Pfam" id="PF01833">
    <property type="entry name" value="TIG"/>
    <property type="match status" value="3"/>
</dbReference>
<dbReference type="SUPFAM" id="SSF56436">
    <property type="entry name" value="C-type lectin-like"/>
    <property type="match status" value="1"/>
</dbReference>
<protein>
    <recommendedName>
        <fullName evidence="6">C-type lectin domain-containing protein</fullName>
    </recommendedName>
</protein>
<dbReference type="OrthoDB" id="24136at2759"/>
<dbReference type="SMART" id="SM00034">
    <property type="entry name" value="CLECT"/>
    <property type="match status" value="1"/>
</dbReference>
<evidence type="ECO:0000256" key="2">
    <source>
        <dbReference type="ARBA" id="ARBA00023180"/>
    </source>
</evidence>
<feature type="transmembrane region" description="Helical" evidence="4">
    <location>
        <begin position="1046"/>
        <end position="1067"/>
    </location>
</feature>
<evidence type="ECO:0000256" key="4">
    <source>
        <dbReference type="SAM" id="Phobius"/>
    </source>
</evidence>
<keyword evidence="4" id="KW-0812">Transmembrane</keyword>
<dbReference type="InterPro" id="IPR016187">
    <property type="entry name" value="CTDL_fold"/>
</dbReference>
<evidence type="ECO:0000256" key="3">
    <source>
        <dbReference type="SAM" id="MobiDB-lite"/>
    </source>
</evidence>
<keyword evidence="1 5" id="KW-0732">Signal</keyword>
<dbReference type="Gene3D" id="3.10.100.10">
    <property type="entry name" value="Mannose-Binding Protein A, subunit A"/>
    <property type="match status" value="1"/>
</dbReference>
<dbReference type="Proteomes" id="UP000695562">
    <property type="component" value="Unassembled WGS sequence"/>
</dbReference>
<dbReference type="AlphaFoldDB" id="A0A8J4PVB5"/>
<keyword evidence="4" id="KW-1133">Transmembrane helix</keyword>
<feature type="domain" description="C-type lectin" evidence="6">
    <location>
        <begin position="28"/>
        <end position="161"/>
    </location>
</feature>